<feature type="transmembrane region" description="Helical" evidence="1">
    <location>
        <begin position="6"/>
        <end position="27"/>
    </location>
</feature>
<gene>
    <name evidence="2" type="ORF">AXK61_12840</name>
</gene>
<evidence type="ECO:0000256" key="1">
    <source>
        <dbReference type="SAM" id="Phobius"/>
    </source>
</evidence>
<organism evidence="2 3">
    <name type="scientific">Tsukamurella pseudospumae</name>
    <dbReference type="NCBI Taxonomy" id="239498"/>
    <lineage>
        <taxon>Bacteria</taxon>
        <taxon>Bacillati</taxon>
        <taxon>Actinomycetota</taxon>
        <taxon>Actinomycetes</taxon>
        <taxon>Mycobacteriales</taxon>
        <taxon>Tsukamurellaceae</taxon>
        <taxon>Tsukamurella</taxon>
    </lineage>
</organism>
<accession>A0A137ZRW2</accession>
<dbReference type="EMBL" id="LSRE01000002">
    <property type="protein sequence ID" value="KXP00889.1"/>
    <property type="molecule type" value="Genomic_DNA"/>
</dbReference>
<comment type="caution">
    <text evidence="2">The sequence shown here is derived from an EMBL/GenBank/DDBJ whole genome shotgun (WGS) entry which is preliminary data.</text>
</comment>
<evidence type="ECO:0008006" key="4">
    <source>
        <dbReference type="Google" id="ProtNLM"/>
    </source>
</evidence>
<keyword evidence="1" id="KW-0812">Transmembrane</keyword>
<name>A0A137ZRW2_9ACTN</name>
<evidence type="ECO:0000313" key="2">
    <source>
        <dbReference type="EMBL" id="KXP00889.1"/>
    </source>
</evidence>
<dbReference type="Proteomes" id="UP000070409">
    <property type="component" value="Unassembled WGS sequence"/>
</dbReference>
<proteinExistence type="predicted"/>
<keyword evidence="1" id="KW-0472">Membrane</keyword>
<sequence length="62" mass="6841">MRVDQFFIGGSFVFVLGWVCGFGEAGAELPDLFSAFFEFDGLECPSAERLGVERVGVRHLPQ</sequence>
<evidence type="ECO:0000313" key="3">
    <source>
        <dbReference type="Proteomes" id="UP000070409"/>
    </source>
</evidence>
<keyword evidence="1" id="KW-1133">Transmembrane helix</keyword>
<reference evidence="2 3" key="1">
    <citation type="submission" date="2016-02" db="EMBL/GenBank/DDBJ databases">
        <authorList>
            <person name="Teng J.L."/>
            <person name="Tang Y."/>
            <person name="Huang Y."/>
            <person name="Guo F."/>
            <person name="Wei W."/>
            <person name="Chen J.H."/>
            <person name="Wong S.Y."/>
            <person name="Lau S.K."/>
            <person name="Woo P.C."/>
        </authorList>
    </citation>
    <scope>NUCLEOTIDE SEQUENCE [LARGE SCALE GENOMIC DNA]</scope>
    <source>
        <strain evidence="2 3">JCM 13375</strain>
    </source>
</reference>
<protein>
    <recommendedName>
        <fullName evidence="4">Secreted protein</fullName>
    </recommendedName>
</protein>
<keyword evidence="3" id="KW-1185">Reference proteome</keyword>